<dbReference type="GO" id="GO:0019646">
    <property type="term" value="P:aerobic electron transport chain"/>
    <property type="evidence" value="ECO:0007669"/>
    <property type="project" value="TreeGrafter"/>
</dbReference>
<dbReference type="PIRSF" id="PIRSF000267">
    <property type="entry name" value="Cyt_oxidse_sub2"/>
    <property type="match status" value="1"/>
</dbReference>
<comment type="subcellular location">
    <subcellularLocation>
        <location evidence="1">Cell membrane</location>
        <topology evidence="1">Multi-pass membrane protein</topology>
    </subcellularLocation>
</comment>
<dbReference type="GO" id="GO:0070069">
    <property type="term" value="C:cytochrome complex"/>
    <property type="evidence" value="ECO:0007669"/>
    <property type="project" value="TreeGrafter"/>
</dbReference>
<keyword evidence="10" id="KW-0408">Iron</keyword>
<dbReference type="GO" id="GO:0005886">
    <property type="term" value="C:plasma membrane"/>
    <property type="evidence" value="ECO:0007669"/>
    <property type="project" value="UniProtKB-SubCell"/>
</dbReference>
<comment type="caution">
    <text evidence="13">The sequence shown here is derived from an EMBL/GenBank/DDBJ whole genome shotgun (WGS) entry which is preliminary data.</text>
</comment>
<organism evidence="13 14">
    <name type="scientific">Candidatus Geothrix skivensis</name>
    <dbReference type="NCBI Taxonomy" id="2954439"/>
    <lineage>
        <taxon>Bacteria</taxon>
        <taxon>Pseudomonadati</taxon>
        <taxon>Acidobacteriota</taxon>
        <taxon>Holophagae</taxon>
        <taxon>Holophagales</taxon>
        <taxon>Holophagaceae</taxon>
        <taxon>Geothrix</taxon>
    </lineage>
</organism>
<keyword evidence="9 12" id="KW-1133">Transmembrane helix</keyword>
<keyword evidence="11 12" id="KW-0472">Membrane</keyword>
<feature type="transmembrane region" description="Helical" evidence="12">
    <location>
        <begin position="112"/>
        <end position="132"/>
    </location>
</feature>
<evidence type="ECO:0000256" key="8">
    <source>
        <dbReference type="ARBA" id="ARBA00022982"/>
    </source>
</evidence>
<evidence type="ECO:0000256" key="6">
    <source>
        <dbReference type="ARBA" id="ARBA00022692"/>
    </source>
</evidence>
<evidence type="ECO:0000256" key="5">
    <source>
        <dbReference type="ARBA" id="ARBA00022617"/>
    </source>
</evidence>
<evidence type="ECO:0000256" key="2">
    <source>
        <dbReference type="ARBA" id="ARBA00007543"/>
    </source>
</evidence>
<dbReference type="NCBIfam" id="TIGR00203">
    <property type="entry name" value="cydB"/>
    <property type="match status" value="1"/>
</dbReference>
<feature type="transmembrane region" description="Helical" evidence="12">
    <location>
        <begin position="314"/>
        <end position="332"/>
    </location>
</feature>
<feature type="transmembrane region" description="Helical" evidence="12">
    <location>
        <begin position="201"/>
        <end position="217"/>
    </location>
</feature>
<gene>
    <name evidence="13" type="primary">cydB</name>
    <name evidence="13" type="ORF">IPP58_02015</name>
</gene>
<evidence type="ECO:0000313" key="13">
    <source>
        <dbReference type="EMBL" id="MBK9795272.1"/>
    </source>
</evidence>
<dbReference type="Pfam" id="PF02322">
    <property type="entry name" value="Cyt_bd_oxida_II"/>
    <property type="match status" value="1"/>
</dbReference>
<protein>
    <submittedName>
        <fullName evidence="13">Cytochrome d ubiquinol oxidase subunit II</fullName>
    </submittedName>
</protein>
<comment type="similarity">
    <text evidence="2">Belongs to the cytochrome ubiquinol oxidase subunit 2 family.</text>
</comment>
<sequence length="348" mass="38176">MHELWFWLVAVMIAIYVVMDGFDFGAGILHLFVAKTNEERREVLGAIGPFWDGNEVWLLAGGGSLFLAFPKVLAAGFSGFYLAMWLVVWSLMLRGISIEFRSHVQDGLWRHFWDGTFALSSVLLPVLFGAALGNVLRGVPLDATGTFRMPLWTDFRLGAQPGVLDWFTVLIGVFALTTVTAHGALFLAWKTEGPVHDRSKALARSLWGLVLVLWILATYATHRANPAIYQNLPRAPLAWLASLIFLGGLGAVFVGLKRARFLLAFLGSGAFILGLLAATAANVYPVMLRSTLAPAYDLTALNASVGGHGLRTGLVWWLIGFPIAIGYVLFLFRFHRGKVRAPEEGEGY</sequence>
<keyword evidence="3" id="KW-0813">Transport</keyword>
<reference evidence="13" key="1">
    <citation type="submission" date="2020-10" db="EMBL/GenBank/DDBJ databases">
        <title>Connecting structure to function with the recovery of over 1000 high-quality activated sludge metagenome-assembled genomes encoding full-length rRNA genes using long-read sequencing.</title>
        <authorList>
            <person name="Singleton C.M."/>
            <person name="Petriglieri F."/>
            <person name="Kristensen J.M."/>
            <person name="Kirkegaard R.H."/>
            <person name="Michaelsen T.Y."/>
            <person name="Andersen M.H."/>
            <person name="Karst S.M."/>
            <person name="Dueholm M.S."/>
            <person name="Nielsen P.H."/>
            <person name="Albertsen M."/>
        </authorList>
    </citation>
    <scope>NUCLEOTIDE SEQUENCE</scope>
    <source>
        <strain evidence="13">Skiv_18-Q3-R9-52_MAXAC.067</strain>
    </source>
</reference>
<proteinExistence type="inferred from homology"/>
<feature type="transmembrane region" description="Helical" evidence="12">
    <location>
        <begin position="263"/>
        <end position="284"/>
    </location>
</feature>
<keyword evidence="8" id="KW-0249">Electron transport</keyword>
<name>A0A9D7XGR5_9BACT</name>
<evidence type="ECO:0000256" key="7">
    <source>
        <dbReference type="ARBA" id="ARBA00022723"/>
    </source>
</evidence>
<feature type="transmembrane region" description="Helical" evidence="12">
    <location>
        <begin position="237"/>
        <end position="256"/>
    </location>
</feature>
<feature type="transmembrane region" description="Helical" evidence="12">
    <location>
        <begin position="80"/>
        <end position="100"/>
    </location>
</feature>
<evidence type="ECO:0000313" key="14">
    <source>
        <dbReference type="Proteomes" id="UP000886657"/>
    </source>
</evidence>
<evidence type="ECO:0000256" key="12">
    <source>
        <dbReference type="SAM" id="Phobius"/>
    </source>
</evidence>
<evidence type="ECO:0000256" key="4">
    <source>
        <dbReference type="ARBA" id="ARBA00022475"/>
    </source>
</evidence>
<evidence type="ECO:0000256" key="9">
    <source>
        <dbReference type="ARBA" id="ARBA00022989"/>
    </source>
</evidence>
<evidence type="ECO:0000256" key="10">
    <source>
        <dbReference type="ARBA" id="ARBA00023004"/>
    </source>
</evidence>
<dbReference type="Proteomes" id="UP000886657">
    <property type="component" value="Unassembled WGS sequence"/>
</dbReference>
<keyword evidence="6 12" id="KW-0812">Transmembrane</keyword>
<dbReference type="GO" id="GO:0009055">
    <property type="term" value="F:electron transfer activity"/>
    <property type="evidence" value="ECO:0007669"/>
    <property type="project" value="TreeGrafter"/>
</dbReference>
<accession>A0A9D7XGR5</accession>
<dbReference type="EMBL" id="JADKIO010000005">
    <property type="protein sequence ID" value="MBK9795272.1"/>
    <property type="molecule type" value="Genomic_DNA"/>
</dbReference>
<dbReference type="InterPro" id="IPR003317">
    <property type="entry name" value="Cyt-d_oxidase_su2"/>
</dbReference>
<dbReference type="AlphaFoldDB" id="A0A9D7XGR5"/>
<keyword evidence="4" id="KW-1003">Cell membrane</keyword>
<feature type="transmembrane region" description="Helical" evidence="12">
    <location>
        <begin position="166"/>
        <end position="189"/>
    </location>
</feature>
<keyword evidence="7" id="KW-0479">Metal-binding</keyword>
<dbReference type="PANTHER" id="PTHR43141:SF5">
    <property type="entry name" value="CYTOCHROME BD-I UBIQUINOL OXIDASE SUBUNIT 2"/>
    <property type="match status" value="1"/>
</dbReference>
<feature type="transmembrane region" description="Helical" evidence="12">
    <location>
        <begin position="6"/>
        <end position="34"/>
    </location>
</feature>
<dbReference type="PANTHER" id="PTHR43141">
    <property type="entry name" value="CYTOCHROME BD2 SUBUNIT II"/>
    <property type="match status" value="1"/>
</dbReference>
<evidence type="ECO:0000256" key="11">
    <source>
        <dbReference type="ARBA" id="ARBA00023136"/>
    </source>
</evidence>
<evidence type="ECO:0000256" key="1">
    <source>
        <dbReference type="ARBA" id="ARBA00004651"/>
    </source>
</evidence>
<evidence type="ECO:0000256" key="3">
    <source>
        <dbReference type="ARBA" id="ARBA00022448"/>
    </source>
</evidence>
<dbReference type="GO" id="GO:0016682">
    <property type="term" value="F:oxidoreductase activity, acting on diphenols and related substances as donors, oxygen as acceptor"/>
    <property type="evidence" value="ECO:0007669"/>
    <property type="project" value="TreeGrafter"/>
</dbReference>
<keyword evidence="5" id="KW-0349">Heme</keyword>
<dbReference type="GO" id="GO:0046872">
    <property type="term" value="F:metal ion binding"/>
    <property type="evidence" value="ECO:0007669"/>
    <property type="project" value="UniProtKB-KW"/>
</dbReference>